<organism evidence="9 10">
    <name type="scientific">Candidatus Ventrousia excrementavium</name>
    <dbReference type="NCBI Taxonomy" id="2840961"/>
    <lineage>
        <taxon>Bacteria</taxon>
        <taxon>Bacillati</taxon>
        <taxon>Bacillota</taxon>
        <taxon>Clostridia</taxon>
        <taxon>Eubacteriales</taxon>
        <taxon>Clostridiaceae</taxon>
        <taxon>Clostridiaceae incertae sedis</taxon>
        <taxon>Candidatus Ventrousia</taxon>
    </lineage>
</organism>
<evidence type="ECO:0000256" key="3">
    <source>
        <dbReference type="ARBA" id="ARBA00022692"/>
    </source>
</evidence>
<evidence type="ECO:0000256" key="1">
    <source>
        <dbReference type="ARBA" id="ARBA00004651"/>
    </source>
</evidence>
<feature type="transmembrane region" description="Helical" evidence="7">
    <location>
        <begin position="20"/>
        <end position="39"/>
    </location>
</feature>
<comment type="subcellular location">
    <subcellularLocation>
        <location evidence="1">Cell membrane</location>
        <topology evidence="1">Multi-pass membrane protein</topology>
    </subcellularLocation>
</comment>
<dbReference type="GO" id="GO:0022857">
    <property type="term" value="F:transmembrane transporter activity"/>
    <property type="evidence" value="ECO:0007669"/>
    <property type="project" value="TreeGrafter"/>
</dbReference>
<evidence type="ECO:0000256" key="4">
    <source>
        <dbReference type="ARBA" id="ARBA00022989"/>
    </source>
</evidence>
<protein>
    <recommendedName>
        <fullName evidence="8">ABC3 transporter permease C-terminal domain-containing protein</fullName>
    </recommendedName>
</protein>
<sequence>MSGASARARWVARQITRAPVRSVLTALMAFLFSLALLWLRATIIHSQGEIEELYKSLKVDITIQQNLNRNTRGPDTISGVISLQKIDELKNEGLLQSAICRTSMYFDSMFPVANPEDDSPVFYDITRLSMLTNELNGIYCEPGDEVGCLPEIIYAPGHDESLFSRPWAEDDLLQAYPAPAVEPELFEQTVELFAQRQAELQELPGFSLPVVLPVGMMEQMEVSMGDPFYMFYMQTKLNGYIATAIPCVVVGTLTEGPAGNIACPLAPLHALETFASIIDRQMIAYDDVQLTVNPEKNAQISEVCDRLENILEDTQGQFGSWLDVTVWDEELQVVIRPLEQSYHVLSSLYPIAVLVSFITAIGASLLLALQKNKAVAILRVLGSSKAQVYRVLCAEQLVLVISGLFLAAALCLGLARSLLWPFVLTNALLYLIGTWLGTTLAAIFMLLCTPLALLQSRE</sequence>
<evidence type="ECO:0000256" key="5">
    <source>
        <dbReference type="ARBA" id="ARBA00023136"/>
    </source>
</evidence>
<evidence type="ECO:0000313" key="10">
    <source>
        <dbReference type="Proteomes" id="UP000824073"/>
    </source>
</evidence>
<reference evidence="9" key="1">
    <citation type="submission" date="2020-10" db="EMBL/GenBank/DDBJ databases">
        <authorList>
            <person name="Gilroy R."/>
        </authorList>
    </citation>
    <scope>NUCLEOTIDE SEQUENCE</scope>
    <source>
        <strain evidence="9">CHK191-8634</strain>
    </source>
</reference>
<keyword evidence="5 7" id="KW-0472">Membrane</keyword>
<keyword evidence="2" id="KW-1003">Cell membrane</keyword>
<dbReference type="PANTHER" id="PTHR30572:SF4">
    <property type="entry name" value="ABC TRANSPORTER PERMEASE YTRF"/>
    <property type="match status" value="1"/>
</dbReference>
<feature type="transmembrane region" description="Helical" evidence="7">
    <location>
        <begin position="389"/>
        <end position="415"/>
    </location>
</feature>
<dbReference type="InterPro" id="IPR003838">
    <property type="entry name" value="ABC3_permease_C"/>
</dbReference>
<evidence type="ECO:0000313" key="9">
    <source>
        <dbReference type="EMBL" id="HIU43744.1"/>
    </source>
</evidence>
<evidence type="ECO:0000259" key="8">
    <source>
        <dbReference type="Pfam" id="PF02687"/>
    </source>
</evidence>
<dbReference type="AlphaFoldDB" id="A0A9D1IX87"/>
<feature type="transmembrane region" description="Helical" evidence="7">
    <location>
        <begin position="427"/>
        <end position="454"/>
    </location>
</feature>
<evidence type="ECO:0000256" key="6">
    <source>
        <dbReference type="ARBA" id="ARBA00038076"/>
    </source>
</evidence>
<feature type="domain" description="ABC3 transporter permease C-terminal" evidence="8">
    <location>
        <begin position="351"/>
        <end position="453"/>
    </location>
</feature>
<comment type="similarity">
    <text evidence="6">Belongs to the ABC-4 integral membrane protein family.</text>
</comment>
<feature type="transmembrane region" description="Helical" evidence="7">
    <location>
        <begin position="348"/>
        <end position="369"/>
    </location>
</feature>
<dbReference type="InterPro" id="IPR050250">
    <property type="entry name" value="Macrolide_Exporter_MacB"/>
</dbReference>
<dbReference type="PANTHER" id="PTHR30572">
    <property type="entry name" value="MEMBRANE COMPONENT OF TRANSPORTER-RELATED"/>
    <property type="match status" value="1"/>
</dbReference>
<name>A0A9D1IX87_9CLOT</name>
<reference evidence="9" key="2">
    <citation type="journal article" date="2021" name="PeerJ">
        <title>Extensive microbial diversity within the chicken gut microbiome revealed by metagenomics and culture.</title>
        <authorList>
            <person name="Gilroy R."/>
            <person name="Ravi A."/>
            <person name="Getino M."/>
            <person name="Pursley I."/>
            <person name="Horton D.L."/>
            <person name="Alikhan N.F."/>
            <person name="Baker D."/>
            <person name="Gharbi K."/>
            <person name="Hall N."/>
            <person name="Watson M."/>
            <person name="Adriaenssens E.M."/>
            <person name="Foster-Nyarko E."/>
            <person name="Jarju S."/>
            <person name="Secka A."/>
            <person name="Antonio M."/>
            <person name="Oren A."/>
            <person name="Chaudhuri R.R."/>
            <person name="La Ragione R."/>
            <person name="Hildebrand F."/>
            <person name="Pallen M.J."/>
        </authorList>
    </citation>
    <scope>NUCLEOTIDE SEQUENCE</scope>
    <source>
        <strain evidence="9">CHK191-8634</strain>
    </source>
</reference>
<evidence type="ECO:0000256" key="7">
    <source>
        <dbReference type="SAM" id="Phobius"/>
    </source>
</evidence>
<keyword evidence="3 7" id="KW-0812">Transmembrane</keyword>
<keyword evidence="4 7" id="KW-1133">Transmembrane helix</keyword>
<accession>A0A9D1IX87</accession>
<proteinExistence type="inferred from homology"/>
<dbReference type="Pfam" id="PF02687">
    <property type="entry name" value="FtsX"/>
    <property type="match status" value="1"/>
</dbReference>
<comment type="caution">
    <text evidence="9">The sequence shown here is derived from an EMBL/GenBank/DDBJ whole genome shotgun (WGS) entry which is preliminary data.</text>
</comment>
<dbReference type="Proteomes" id="UP000824073">
    <property type="component" value="Unassembled WGS sequence"/>
</dbReference>
<dbReference type="EMBL" id="DVMR01000046">
    <property type="protein sequence ID" value="HIU43744.1"/>
    <property type="molecule type" value="Genomic_DNA"/>
</dbReference>
<gene>
    <name evidence="9" type="ORF">IAB67_05540</name>
</gene>
<dbReference type="GO" id="GO:0005886">
    <property type="term" value="C:plasma membrane"/>
    <property type="evidence" value="ECO:0007669"/>
    <property type="project" value="TreeGrafter"/>
</dbReference>
<evidence type="ECO:0000256" key="2">
    <source>
        <dbReference type="ARBA" id="ARBA00022475"/>
    </source>
</evidence>